<protein>
    <recommendedName>
        <fullName evidence="3">FAD:protein FMN transferase</fullName>
        <ecNumber evidence="2">2.7.1.180</ecNumber>
    </recommendedName>
    <alternativeName>
        <fullName evidence="9">Flavin transferase</fullName>
    </alternativeName>
</protein>
<evidence type="ECO:0000256" key="10">
    <source>
        <dbReference type="ARBA" id="ARBA00048540"/>
    </source>
</evidence>
<dbReference type="InterPro" id="IPR024932">
    <property type="entry name" value="ApbE"/>
</dbReference>
<dbReference type="Proteomes" id="UP000515563">
    <property type="component" value="Chromosome"/>
</dbReference>
<evidence type="ECO:0000313" key="11">
    <source>
        <dbReference type="EMBL" id="QNE22658.1"/>
    </source>
</evidence>
<evidence type="ECO:0000256" key="6">
    <source>
        <dbReference type="ARBA" id="ARBA00022723"/>
    </source>
</evidence>
<accession>A0A7G6X8U3</accession>
<keyword evidence="7" id="KW-0274">FAD</keyword>
<dbReference type="GO" id="GO:0046872">
    <property type="term" value="F:metal ion binding"/>
    <property type="evidence" value="ECO:0007669"/>
    <property type="project" value="UniProtKB-KW"/>
</dbReference>
<evidence type="ECO:0000256" key="8">
    <source>
        <dbReference type="ARBA" id="ARBA00022842"/>
    </source>
</evidence>
<keyword evidence="5 11" id="KW-0808">Transferase</keyword>
<evidence type="ECO:0000256" key="2">
    <source>
        <dbReference type="ARBA" id="ARBA00011955"/>
    </source>
</evidence>
<evidence type="ECO:0000256" key="4">
    <source>
        <dbReference type="ARBA" id="ARBA00022630"/>
    </source>
</evidence>
<evidence type="ECO:0000256" key="9">
    <source>
        <dbReference type="ARBA" id="ARBA00031306"/>
    </source>
</evidence>
<organism evidence="11 12">
    <name type="scientific">Kribbella qitaiheensis</name>
    <dbReference type="NCBI Taxonomy" id="1544730"/>
    <lineage>
        <taxon>Bacteria</taxon>
        <taxon>Bacillati</taxon>
        <taxon>Actinomycetota</taxon>
        <taxon>Actinomycetes</taxon>
        <taxon>Propionibacteriales</taxon>
        <taxon>Kribbellaceae</taxon>
        <taxon>Kribbella</taxon>
    </lineage>
</organism>
<comment type="catalytic activity">
    <reaction evidence="10">
        <text>L-threonyl-[protein] + FAD = FMN-L-threonyl-[protein] + AMP + H(+)</text>
        <dbReference type="Rhea" id="RHEA:36847"/>
        <dbReference type="Rhea" id="RHEA-COMP:11060"/>
        <dbReference type="Rhea" id="RHEA-COMP:11061"/>
        <dbReference type="ChEBI" id="CHEBI:15378"/>
        <dbReference type="ChEBI" id="CHEBI:30013"/>
        <dbReference type="ChEBI" id="CHEBI:57692"/>
        <dbReference type="ChEBI" id="CHEBI:74257"/>
        <dbReference type="ChEBI" id="CHEBI:456215"/>
        <dbReference type="EC" id="2.7.1.180"/>
    </reaction>
</comment>
<dbReference type="SUPFAM" id="SSF143631">
    <property type="entry name" value="ApbE-like"/>
    <property type="match status" value="1"/>
</dbReference>
<evidence type="ECO:0000256" key="3">
    <source>
        <dbReference type="ARBA" id="ARBA00016337"/>
    </source>
</evidence>
<comment type="cofactor">
    <cofactor evidence="1">
        <name>Mg(2+)</name>
        <dbReference type="ChEBI" id="CHEBI:18420"/>
    </cofactor>
</comment>
<dbReference type="AlphaFoldDB" id="A0A7G6X8U3"/>
<sequence length="260" mass="27150">MSQAGRDGGPVVSRRSWVEQVMGLPVSVLARGASAGSAAADAAVRAVYAELREVDRVFSPYRDDSEVSRLGRGELGWADATPLVREVAGRCLRAAELTGGLFDATRPDGNWDPSGLVKGWATERAARLLTAVGELDWCLNAGGDVVVNCPSGEPFVVGIQDPLDPAAVKTSVAVSAGAVATSGTTARGAHLYDPRTGRAVTGRRLSITVVGPSLELADVLATAAFVSGDDWTDFLDRIAAYEGLCIAPDGTWRTTAGWPR</sequence>
<dbReference type="PANTHER" id="PTHR30040">
    <property type="entry name" value="THIAMINE BIOSYNTHESIS LIPOPROTEIN APBE"/>
    <property type="match status" value="1"/>
</dbReference>
<dbReference type="EC" id="2.7.1.180" evidence="2"/>
<dbReference type="GO" id="GO:0016740">
    <property type="term" value="F:transferase activity"/>
    <property type="evidence" value="ECO:0007669"/>
    <property type="project" value="UniProtKB-KW"/>
</dbReference>
<keyword evidence="6" id="KW-0479">Metal-binding</keyword>
<dbReference type="Gene3D" id="3.10.520.10">
    <property type="entry name" value="ApbE-like domains"/>
    <property type="match status" value="2"/>
</dbReference>
<gene>
    <name evidence="11" type="ORF">F1D05_38135</name>
</gene>
<dbReference type="InterPro" id="IPR003374">
    <property type="entry name" value="ApbE-like_sf"/>
</dbReference>
<proteinExistence type="predicted"/>
<reference evidence="12" key="1">
    <citation type="submission" date="2019-09" db="EMBL/GenBank/DDBJ databases">
        <title>Antimicrobial potential of Antarctic Bacteria.</title>
        <authorList>
            <person name="Benaud N."/>
            <person name="Edwards R.J."/>
            <person name="Ferrari B.C."/>
        </authorList>
    </citation>
    <scope>NUCLEOTIDE SEQUENCE [LARGE SCALE GENOMIC DNA]</scope>
    <source>
        <strain evidence="12">SPB151</strain>
    </source>
</reference>
<reference evidence="11 12" key="2">
    <citation type="journal article" date="2020" name="Microbiol. Resour. Announc.">
        <title>Antarctic desert soil bacteria exhibit high novel natural product potential, evaluated through long-read genome sequencing and comparative genomics.</title>
        <authorList>
            <person name="Benaud N."/>
            <person name="Edwards R.J."/>
            <person name="Amos T.G."/>
            <person name="D'Agostino P.M."/>
            <person name="Gutierrez-Chavez C."/>
            <person name="Montgomery K."/>
            <person name="Nicetic I."/>
            <person name="Ferrari B.C."/>
        </authorList>
    </citation>
    <scope>NUCLEOTIDE SEQUENCE [LARGE SCALE GENOMIC DNA]</scope>
    <source>
        <strain evidence="11 12">SPB151</strain>
    </source>
</reference>
<dbReference type="Pfam" id="PF02424">
    <property type="entry name" value="ApbE"/>
    <property type="match status" value="2"/>
</dbReference>
<keyword evidence="12" id="KW-1185">Reference proteome</keyword>
<dbReference type="EMBL" id="CP043661">
    <property type="protein sequence ID" value="QNE22658.1"/>
    <property type="molecule type" value="Genomic_DNA"/>
</dbReference>
<evidence type="ECO:0000256" key="1">
    <source>
        <dbReference type="ARBA" id="ARBA00001946"/>
    </source>
</evidence>
<evidence type="ECO:0000313" key="12">
    <source>
        <dbReference type="Proteomes" id="UP000515563"/>
    </source>
</evidence>
<evidence type="ECO:0000256" key="5">
    <source>
        <dbReference type="ARBA" id="ARBA00022679"/>
    </source>
</evidence>
<dbReference type="PANTHER" id="PTHR30040:SF2">
    <property type="entry name" value="FAD:PROTEIN FMN TRANSFERASE"/>
    <property type="match status" value="1"/>
</dbReference>
<evidence type="ECO:0000256" key="7">
    <source>
        <dbReference type="ARBA" id="ARBA00022827"/>
    </source>
</evidence>
<keyword evidence="4" id="KW-0285">Flavoprotein</keyword>
<keyword evidence="8" id="KW-0460">Magnesium</keyword>
<dbReference type="KEGG" id="kqi:F1D05_38135"/>
<name>A0A7G6X8U3_9ACTN</name>